<evidence type="ECO:0000313" key="2">
    <source>
        <dbReference type="EMBL" id="QUS36817.1"/>
    </source>
</evidence>
<dbReference type="Pfam" id="PF10005">
    <property type="entry name" value="Zn_ribbon_DZR_6"/>
    <property type="match status" value="1"/>
</dbReference>
<dbReference type="InterPro" id="IPR031321">
    <property type="entry name" value="UCP012641"/>
</dbReference>
<dbReference type="EMBL" id="CP047289">
    <property type="protein sequence ID" value="QUS36817.1"/>
    <property type="molecule type" value="Genomic_DNA"/>
</dbReference>
<name>A0A8J8MUR0_9RHOB</name>
<evidence type="ECO:0000313" key="3">
    <source>
        <dbReference type="Proteomes" id="UP000679284"/>
    </source>
</evidence>
<feature type="domain" description="Zinc-ribbon" evidence="1">
    <location>
        <begin position="4"/>
        <end position="37"/>
    </location>
</feature>
<protein>
    <recommendedName>
        <fullName evidence="1">Zinc-ribbon domain-containing protein</fullName>
    </recommendedName>
</protein>
<proteinExistence type="predicted"/>
<dbReference type="Proteomes" id="UP000679284">
    <property type="component" value="Chromosome"/>
</dbReference>
<sequence>MKRFSCPVCRNRTHFRNTQCLACGAQLAFDPATRAMVERGDRAACANRDLIACNWLAPQDGALCVCCADTKVIPDLSVPGNLERWTVVETAKRRLYDTLNALHLPRISPSGKALRFCFMGDEIAPDGSVVHKVMTGHMEGEITLNIAEADDDEREARRVAMGEPLRTLLGHLRHEVGHYYWEVLVREAGREAECARIFGDARQDYAAALQRHYTEGPPADWREAFISEYATAHPWEDWAETWAHLLHIIDGLDTARHYGLDPSGMGFDDAHDLPDIDTLMAAWVPLSTAMNAMNRSMGHNDFYPFAPSPAVTRKMGYMLQLIRDAAPLGVEAPEQSRHHGTKVG</sequence>
<dbReference type="AlphaFoldDB" id="A0A8J8MUR0"/>
<dbReference type="Pfam" id="PF15887">
    <property type="entry name" value="Peptidase_Mx"/>
    <property type="match status" value="1"/>
</dbReference>
<organism evidence="2 3">
    <name type="scientific">Falsirhodobacter algicola</name>
    <dbReference type="NCBI Taxonomy" id="2692330"/>
    <lineage>
        <taxon>Bacteria</taxon>
        <taxon>Pseudomonadati</taxon>
        <taxon>Pseudomonadota</taxon>
        <taxon>Alphaproteobacteria</taxon>
        <taxon>Rhodobacterales</taxon>
        <taxon>Paracoccaceae</taxon>
        <taxon>Falsirhodobacter</taxon>
    </lineage>
</organism>
<dbReference type="PIRSF" id="PIRSF012641">
    <property type="entry name" value="UCP012641"/>
    <property type="match status" value="1"/>
</dbReference>
<dbReference type="RefSeq" id="WP_211784037.1">
    <property type="nucleotide sequence ID" value="NZ_CP047289.1"/>
</dbReference>
<dbReference type="InterPro" id="IPR011201">
    <property type="entry name" value="Zinc-ribbon_6_bact"/>
</dbReference>
<evidence type="ECO:0000259" key="1">
    <source>
        <dbReference type="Pfam" id="PF10005"/>
    </source>
</evidence>
<gene>
    <name evidence="2" type="ORF">GR316_11405</name>
</gene>
<keyword evidence="3" id="KW-1185">Reference proteome</keyword>
<dbReference type="KEGG" id="fap:GR316_11405"/>
<reference evidence="2" key="1">
    <citation type="submission" date="2020-01" db="EMBL/GenBank/DDBJ databases">
        <authorList>
            <person name="Yang Y."/>
            <person name="Kwon Y.M."/>
        </authorList>
    </citation>
    <scope>NUCLEOTIDE SEQUENCE</scope>
    <source>
        <strain evidence="2">PG104</strain>
    </source>
</reference>
<accession>A0A8J8MUR0</accession>